<dbReference type="Proteomes" id="UP000075321">
    <property type="component" value="Unassembled WGS sequence"/>
</dbReference>
<organism evidence="1 2">
    <name type="scientific">Halalkalicoccus paucihalophilus</name>
    <dbReference type="NCBI Taxonomy" id="1008153"/>
    <lineage>
        <taxon>Archaea</taxon>
        <taxon>Methanobacteriati</taxon>
        <taxon>Methanobacteriota</taxon>
        <taxon>Stenosarchaea group</taxon>
        <taxon>Halobacteria</taxon>
        <taxon>Halobacteriales</taxon>
        <taxon>Halococcaceae</taxon>
        <taxon>Halalkalicoccus</taxon>
    </lineage>
</organism>
<dbReference type="EMBL" id="LTAZ01000013">
    <property type="protein sequence ID" value="KYH24636.1"/>
    <property type="molecule type" value="Genomic_DNA"/>
</dbReference>
<dbReference type="AlphaFoldDB" id="A0A151AAA6"/>
<evidence type="ECO:0000313" key="2">
    <source>
        <dbReference type="Proteomes" id="UP000075321"/>
    </source>
</evidence>
<evidence type="ECO:0000313" key="1">
    <source>
        <dbReference type="EMBL" id="KYH24636.1"/>
    </source>
</evidence>
<gene>
    <name evidence="1" type="ORF">HAPAU_36190</name>
</gene>
<dbReference type="PATRIC" id="fig|1008153.3.peg.3825"/>
<keyword evidence="2" id="KW-1185">Reference proteome</keyword>
<reference evidence="1 2" key="1">
    <citation type="submission" date="2016-02" db="EMBL/GenBank/DDBJ databases">
        <title>Genome sequence of Halalkalicoccus paucihalophilus DSM 24557.</title>
        <authorList>
            <person name="Poehlein A."/>
            <person name="Daniel R."/>
        </authorList>
    </citation>
    <scope>NUCLEOTIDE SEQUENCE [LARGE SCALE GENOMIC DNA]</scope>
    <source>
        <strain evidence="1 2">DSM 24557</strain>
    </source>
</reference>
<accession>A0A151AAA6</accession>
<sequence length="54" mass="6251">MLKWKPPREFRSFTYSQSGFKLDKKGGQTLLCLSKLGDIPIRLHREISDDATLK</sequence>
<comment type="caution">
    <text evidence="1">The sequence shown here is derived from an EMBL/GenBank/DDBJ whole genome shotgun (WGS) entry which is preliminary data.</text>
</comment>
<proteinExistence type="predicted"/>
<name>A0A151AAA6_9EURY</name>
<protein>
    <submittedName>
        <fullName evidence="1">Uncharacterized protein</fullName>
    </submittedName>
</protein>